<evidence type="ECO:0000313" key="7">
    <source>
        <dbReference type="Proteomes" id="UP000664779"/>
    </source>
</evidence>
<dbReference type="InterPro" id="IPR009057">
    <property type="entry name" value="Homeodomain-like_sf"/>
</dbReference>
<dbReference type="InterPro" id="IPR023772">
    <property type="entry name" value="DNA-bd_HTH_TetR-type_CS"/>
</dbReference>
<dbReference type="PANTHER" id="PTHR30055:SF224">
    <property type="entry name" value="TRANSCRIPTIONAL REGULATOR TETR FAMILY"/>
    <property type="match status" value="1"/>
</dbReference>
<dbReference type="Proteomes" id="UP000664779">
    <property type="component" value="Unassembled WGS sequence"/>
</dbReference>
<dbReference type="EMBL" id="JAFLNF010000007">
    <property type="protein sequence ID" value="MBO0346608.1"/>
    <property type="molecule type" value="Genomic_DNA"/>
</dbReference>
<dbReference type="GO" id="GO:0000976">
    <property type="term" value="F:transcription cis-regulatory region binding"/>
    <property type="evidence" value="ECO:0007669"/>
    <property type="project" value="TreeGrafter"/>
</dbReference>
<evidence type="ECO:0000259" key="5">
    <source>
        <dbReference type="PROSITE" id="PS50977"/>
    </source>
</evidence>
<dbReference type="SUPFAM" id="SSF46689">
    <property type="entry name" value="Homeodomain-like"/>
    <property type="match status" value="1"/>
</dbReference>
<evidence type="ECO:0000313" key="6">
    <source>
        <dbReference type="EMBL" id="MBO0346608.1"/>
    </source>
</evidence>
<gene>
    <name evidence="6" type="ORF">J0X15_15355</name>
</gene>
<dbReference type="Gene3D" id="1.10.357.10">
    <property type="entry name" value="Tetracycline Repressor, domain 2"/>
    <property type="match status" value="1"/>
</dbReference>
<feature type="DNA-binding region" description="H-T-H motif" evidence="4">
    <location>
        <begin position="28"/>
        <end position="47"/>
    </location>
</feature>
<evidence type="ECO:0000256" key="1">
    <source>
        <dbReference type="ARBA" id="ARBA00023015"/>
    </source>
</evidence>
<name>A0A939ES56_9HYPH</name>
<keyword evidence="2 4" id="KW-0238">DNA-binding</keyword>
<dbReference type="InterPro" id="IPR036271">
    <property type="entry name" value="Tet_transcr_reg_TetR-rel_C_sf"/>
</dbReference>
<evidence type="ECO:0000256" key="3">
    <source>
        <dbReference type="ARBA" id="ARBA00023163"/>
    </source>
</evidence>
<evidence type="ECO:0000256" key="4">
    <source>
        <dbReference type="PROSITE-ProRule" id="PRU00335"/>
    </source>
</evidence>
<protein>
    <submittedName>
        <fullName evidence="6">TetR/AcrR family transcriptional regulator</fullName>
    </submittedName>
</protein>
<comment type="caution">
    <text evidence="6">The sequence shown here is derived from an EMBL/GenBank/DDBJ whole genome shotgun (WGS) entry which is preliminary data.</text>
</comment>
<dbReference type="PRINTS" id="PR00455">
    <property type="entry name" value="HTHTETR"/>
</dbReference>
<dbReference type="GO" id="GO:0003700">
    <property type="term" value="F:DNA-binding transcription factor activity"/>
    <property type="evidence" value="ECO:0007669"/>
    <property type="project" value="TreeGrafter"/>
</dbReference>
<dbReference type="Gene3D" id="1.10.10.60">
    <property type="entry name" value="Homeodomain-like"/>
    <property type="match status" value="1"/>
</dbReference>
<feature type="domain" description="HTH tetR-type" evidence="5">
    <location>
        <begin position="5"/>
        <end position="65"/>
    </location>
</feature>
<dbReference type="AlphaFoldDB" id="A0A939ES56"/>
<evidence type="ECO:0000256" key="2">
    <source>
        <dbReference type="ARBA" id="ARBA00023125"/>
    </source>
</evidence>
<dbReference type="PANTHER" id="PTHR30055">
    <property type="entry name" value="HTH-TYPE TRANSCRIPTIONAL REGULATOR RUTR"/>
    <property type="match status" value="1"/>
</dbReference>
<reference evidence="6" key="1">
    <citation type="submission" date="2021-03" db="EMBL/GenBank/DDBJ databases">
        <title>Roseibium sp. CAU 1637 isolated from Incheon.</title>
        <authorList>
            <person name="Kim W."/>
        </authorList>
    </citation>
    <scope>NUCLEOTIDE SEQUENCE</scope>
    <source>
        <strain evidence="6">CAU 1637</strain>
    </source>
</reference>
<sequence>MALAEQKNRQILDAAIAEFKEKGFAGASMDRISERAQVSKRTVYNHFESKEALFQAINQCLFDKVQAKLQITYNPEASIKEELVRLGWAQSQVLLNPELFGMVRMLLGELLRAPELTANLNRRMDLVRIVARFLEDAVKDGKLSIPNTYVAAEQYLGLVKERAFYPQIFGERVVSETEFAAILEDTVNCFLSCYGTKSAVSA</sequence>
<dbReference type="FunFam" id="1.10.10.60:FF:000141">
    <property type="entry name" value="TetR family transcriptional regulator"/>
    <property type="match status" value="1"/>
</dbReference>
<dbReference type="Pfam" id="PF14246">
    <property type="entry name" value="TetR_C_7"/>
    <property type="match status" value="1"/>
</dbReference>
<keyword evidence="7" id="KW-1185">Reference proteome</keyword>
<dbReference type="InterPro" id="IPR039536">
    <property type="entry name" value="TetR_C_Proteobacteria"/>
</dbReference>
<accession>A0A939ES56</accession>
<dbReference type="InterPro" id="IPR001647">
    <property type="entry name" value="HTH_TetR"/>
</dbReference>
<keyword evidence="1" id="KW-0805">Transcription regulation</keyword>
<organism evidence="6 7">
    <name type="scientific">Roseibium limicola</name>
    <dbReference type="NCBI Taxonomy" id="2816037"/>
    <lineage>
        <taxon>Bacteria</taxon>
        <taxon>Pseudomonadati</taxon>
        <taxon>Pseudomonadota</taxon>
        <taxon>Alphaproteobacteria</taxon>
        <taxon>Hyphomicrobiales</taxon>
        <taxon>Stappiaceae</taxon>
        <taxon>Roseibium</taxon>
    </lineage>
</organism>
<proteinExistence type="predicted"/>
<dbReference type="Pfam" id="PF00440">
    <property type="entry name" value="TetR_N"/>
    <property type="match status" value="1"/>
</dbReference>
<dbReference type="SUPFAM" id="SSF48498">
    <property type="entry name" value="Tetracyclin repressor-like, C-terminal domain"/>
    <property type="match status" value="1"/>
</dbReference>
<dbReference type="InterPro" id="IPR050109">
    <property type="entry name" value="HTH-type_TetR-like_transc_reg"/>
</dbReference>
<dbReference type="PROSITE" id="PS01081">
    <property type="entry name" value="HTH_TETR_1"/>
    <property type="match status" value="1"/>
</dbReference>
<dbReference type="PROSITE" id="PS50977">
    <property type="entry name" value="HTH_TETR_2"/>
    <property type="match status" value="1"/>
</dbReference>
<keyword evidence="3" id="KW-0804">Transcription</keyword>